<keyword evidence="2" id="KW-1185">Reference proteome</keyword>
<dbReference type="RefSeq" id="WP_142765782.1">
    <property type="nucleotide sequence ID" value="NZ_CP041356.1"/>
</dbReference>
<accession>A0A514Z6C0</accession>
<sequence>MYVVKMRGGYLCANTEATRHLKFATKFETKRDAEKIACQWLRSEVKFEVVSLELERESEGSFY</sequence>
<dbReference type="KEGG" id="lack:FLP15_01875"/>
<gene>
    <name evidence="1" type="ORF">FLP15_01875</name>
</gene>
<protein>
    <submittedName>
        <fullName evidence="1">Uncharacterized protein</fullName>
    </submittedName>
</protein>
<dbReference type="Proteomes" id="UP000315128">
    <property type="component" value="Chromosome"/>
</dbReference>
<name>A0A514Z6C0_9LACT</name>
<organism evidence="1 2">
    <name type="scientific">Lactococcus protaetiae</name>
    <dbReference type="NCBI Taxonomy" id="2592653"/>
    <lineage>
        <taxon>Bacteria</taxon>
        <taxon>Bacillati</taxon>
        <taxon>Bacillota</taxon>
        <taxon>Bacilli</taxon>
        <taxon>Lactobacillales</taxon>
        <taxon>Streptococcaceae</taxon>
        <taxon>Lactococcus</taxon>
    </lineage>
</organism>
<evidence type="ECO:0000313" key="2">
    <source>
        <dbReference type="Proteomes" id="UP000315128"/>
    </source>
</evidence>
<proteinExistence type="predicted"/>
<reference evidence="1 2" key="1">
    <citation type="submission" date="2019-07" db="EMBL/GenBank/DDBJ databases">
        <title>Genome sequencing of KACC 19320.</title>
        <authorList>
            <person name="Heo J."/>
            <person name="Kim S.-J."/>
            <person name="Kim J.-S."/>
            <person name="Hong S.-B."/>
            <person name="Kwon S.-W."/>
        </authorList>
    </citation>
    <scope>NUCLEOTIDE SEQUENCE [LARGE SCALE GENOMIC DNA]</scope>
    <source>
        <strain evidence="1 2">KACC 19320</strain>
    </source>
</reference>
<dbReference type="EMBL" id="CP041356">
    <property type="protein sequence ID" value="QDK70151.1"/>
    <property type="molecule type" value="Genomic_DNA"/>
</dbReference>
<evidence type="ECO:0000313" key="1">
    <source>
        <dbReference type="EMBL" id="QDK70151.1"/>
    </source>
</evidence>
<dbReference type="AlphaFoldDB" id="A0A514Z6C0"/>